<feature type="domain" description="Rhamnogalacturonan I lyase beta-sheet" evidence="3">
    <location>
        <begin position="27"/>
        <end position="112"/>
    </location>
</feature>
<dbReference type="SUPFAM" id="SSF51126">
    <property type="entry name" value="Pectin lyase-like"/>
    <property type="match status" value="2"/>
</dbReference>
<dbReference type="CDD" id="cd10318">
    <property type="entry name" value="RGL11"/>
    <property type="match status" value="1"/>
</dbReference>
<keyword evidence="7" id="KW-1185">Reference proteome</keyword>
<dbReference type="Proteomes" id="UP000243525">
    <property type="component" value="Unassembled WGS sequence"/>
</dbReference>
<evidence type="ECO:0000259" key="3">
    <source>
        <dbReference type="Pfam" id="PF18370"/>
    </source>
</evidence>
<evidence type="ECO:0000256" key="2">
    <source>
        <dbReference type="SAM" id="SignalP"/>
    </source>
</evidence>
<dbReference type="InterPro" id="IPR049366">
    <property type="entry name" value="RGL11_C"/>
</dbReference>
<comment type="caution">
    <text evidence="6">The sequence shown here is derived from an EMBL/GenBank/DDBJ whole genome shotgun (WGS) entry which is preliminary data.</text>
</comment>
<dbReference type="InterPro" id="IPR026444">
    <property type="entry name" value="Secre_tail"/>
</dbReference>
<dbReference type="Pfam" id="PF18370">
    <property type="entry name" value="RGI_lyase"/>
    <property type="match status" value="1"/>
</dbReference>
<reference evidence="6 7" key="1">
    <citation type="submission" date="2018-04" db="EMBL/GenBank/DDBJ databases">
        <title>Genomic Encyclopedia of Archaeal and Bacterial Type Strains, Phase II (KMG-II): from individual species to whole genera.</title>
        <authorList>
            <person name="Goeker M."/>
        </authorList>
    </citation>
    <scope>NUCLEOTIDE SEQUENCE [LARGE SCALE GENOMIC DNA]</scope>
    <source>
        <strain evidence="6 7">DSM 28823</strain>
    </source>
</reference>
<evidence type="ECO:0000256" key="1">
    <source>
        <dbReference type="ARBA" id="ARBA00022729"/>
    </source>
</evidence>
<dbReference type="InterPro" id="IPR013425">
    <property type="entry name" value="Autotrns_rpt"/>
</dbReference>
<dbReference type="PANTHER" id="PTHR43118">
    <property type="entry name" value="RHAMNOGALACTURONAN LYASE (EUROFUNG)"/>
    <property type="match status" value="1"/>
</dbReference>
<dbReference type="InterPro" id="IPR013783">
    <property type="entry name" value="Ig-like_fold"/>
</dbReference>
<feature type="domain" description="Secretion system C-terminal sorting" evidence="4">
    <location>
        <begin position="1453"/>
        <end position="1525"/>
    </location>
</feature>
<dbReference type="RefSeq" id="WP_107823553.1">
    <property type="nucleotide sequence ID" value="NZ_OY782574.1"/>
</dbReference>
<accession>A0A2T5BY13</accession>
<dbReference type="SUPFAM" id="SSF69318">
    <property type="entry name" value="Integrin alpha N-terminal domain"/>
    <property type="match status" value="1"/>
</dbReference>
<dbReference type="PANTHER" id="PTHR43118:SF1">
    <property type="entry name" value="RHAMNOGALACTURONAN LYASE (EUROFUNG)"/>
    <property type="match status" value="1"/>
</dbReference>
<feature type="signal peptide" evidence="2">
    <location>
        <begin position="1"/>
        <end position="25"/>
    </location>
</feature>
<sequence>MRTTKIVFSFLLGILCCSMSKQVSAQRKMEQLDRGVLAVTTDNSVYVGWRIPATELRQVSYNIYRDGVKINSDPITGASNYRDDSGTASSHYAISAIVDGVEQAASAEVPVWAKPYLDIPMQMVNGSYLTYTLNDCTVGDLDGDGQYEILVKRLAVNKEIESTDYNLLEAYELDGTFMWQVNMGPNIYDGVEMNVLVYDFDGDGKAEVLTRTSDGMIDGTGVNIGDRDGDGKTNYRSSIASGYRSEGPDYISVFNGETGKEMAWDNYISRDPISQWGLPGHNIGQLSHRSTKCMWTVAYLDGRKPSFVIGRGIYERIKMEAWDWDGTSLHKRWAWDSSPNGVKSAYHGQGNHNLSCADVDGDGCDEIVYANDIIDNDGTGLYTTGFGHGDALHVADMDPDTPGLETWQCLENEAYWGATLRNSKDGELRIRYSSNRDCGRATAGDIDPNYPGWELWAATECPMYNVNGEVVGSNNVPMSQMIWWDGDLLREFLDHSNFDTNIGYGTPSVSKYDPNTKSVYSLLEATGMASNNWTKGNPGLQADLFGDWREEFVVRSSDNSFLRIYTTTDLTDFRLPTLMHDPQYRIAVAWQNNSYNQPPHPAIYLGAETKEAVPYPYINEKIGWVLGNDWGDGSASWVDEDGQSATYADGTNVLFDFTGDNSSPVNLTATLQPRSLTVFSHTDYIFSGSGKLSGSMELLKSGTGSLTLDVENDYTGVTKVYQGSLIVNRPLTASSVEVGIYGEAFLNATIGGSVSVLNRGQLHLGASSGLASSLSIENNLTLDEGARLHLDLSPSPASDNDQLVVEGDVAITDDCRFILNLTGDKLEAGEYVLISYKGDFSGDVSEIKLEGTQGIPCHLSLQDGKLVLQVSRSIVWAGSDSSDWDVETTYNWLQEDQSDRFLNGDYVTFNESGAGQTSVNLTSDVTIGEMLVEGANDYSFSGSGKITGWGALKKSGESTLTISTSNDFTGGVSLVGGTTEVAELSNAGEASALGAASGEAEKMYLNDATLQLTAANSTTDRSMTIGEAGATISAAEGATITMNGAFTGAGELTLDGNFTTVLNQASSHAATTIRNGSVILANDDASMNGLGSTVTLENARLQMYRDIMSYNNVYWDIAVPAASEATIELDGRCVLYGALTGSGTLNLSTDYVRSELMGDWSAFSGSINVSTNNDGWLILGNAAGYAASSIQLNDQVFCVYRGSRDATIEIGELSGSEGAILGSGGELSSTTSWKVGVLGTSTTFAGTINNNQFKGSGAQAAIIKTGAGSWTLTNANSYTGGTTVENGTLVLNNQTGSATGNGTVLVQSGAILAGLGATDGAVTIASGASLSPGSAAQIGNLTVNNSLTFESGSYYLVETDASDQSCDKTTVSGTVTLAGTLDLSLLGGTYQAGQSFQVFDAEAIQGSFSSVEPASPGAGLEWDLSELTTNGIVKISSVATAIDDLNDSPGIRVYPNPTTDLLKVDLPQQRSASTITIENLNGARVLEQSTNGNKSVTLSLWHLPKGIYILRVGNEVNPYRKKIIIQ</sequence>
<dbReference type="OrthoDB" id="9802318at2"/>
<dbReference type="Gene3D" id="2.60.40.10">
    <property type="entry name" value="Immunoglobulins"/>
    <property type="match status" value="1"/>
</dbReference>
<dbReference type="NCBIfam" id="TIGR02601">
    <property type="entry name" value="autotrns_rpt"/>
    <property type="match status" value="2"/>
</dbReference>
<evidence type="ECO:0000313" key="7">
    <source>
        <dbReference type="Proteomes" id="UP000243525"/>
    </source>
</evidence>
<evidence type="ECO:0000259" key="4">
    <source>
        <dbReference type="Pfam" id="PF18962"/>
    </source>
</evidence>
<dbReference type="Pfam" id="PF18962">
    <property type="entry name" value="Por_Secre_tail"/>
    <property type="match status" value="1"/>
</dbReference>
<name>A0A2T5BY13_9BACT</name>
<feature type="chain" id="PRO_5015592460" evidence="2">
    <location>
        <begin position="26"/>
        <end position="1526"/>
    </location>
</feature>
<dbReference type="InterPro" id="IPR028994">
    <property type="entry name" value="Integrin_alpha_N"/>
</dbReference>
<dbReference type="InterPro" id="IPR041624">
    <property type="entry name" value="RGI_lyase"/>
</dbReference>
<dbReference type="EMBL" id="QAAD01000022">
    <property type="protein sequence ID" value="PTN06330.1"/>
    <property type="molecule type" value="Genomic_DNA"/>
</dbReference>
<dbReference type="Pfam" id="PF12951">
    <property type="entry name" value="PATR"/>
    <property type="match status" value="3"/>
</dbReference>
<evidence type="ECO:0000313" key="6">
    <source>
        <dbReference type="EMBL" id="PTN06330.1"/>
    </source>
</evidence>
<proteinExistence type="predicted"/>
<dbReference type="InterPro" id="IPR011050">
    <property type="entry name" value="Pectin_lyase_fold/virulence"/>
</dbReference>
<gene>
    <name evidence="6" type="ORF">C8N47_12212</name>
</gene>
<evidence type="ECO:0000259" key="5">
    <source>
        <dbReference type="Pfam" id="PF21348"/>
    </source>
</evidence>
<keyword evidence="1 2" id="KW-0732">Signal</keyword>
<organism evidence="6 7">
    <name type="scientific">Mangrovibacterium marinum</name>
    <dbReference type="NCBI Taxonomy" id="1639118"/>
    <lineage>
        <taxon>Bacteria</taxon>
        <taxon>Pseudomonadati</taxon>
        <taxon>Bacteroidota</taxon>
        <taxon>Bacteroidia</taxon>
        <taxon>Marinilabiliales</taxon>
        <taxon>Prolixibacteraceae</taxon>
        <taxon>Mangrovibacterium</taxon>
    </lineage>
</organism>
<protein>
    <submittedName>
        <fullName evidence="6">Putative secreted protein (Por secretion system target)</fullName>
    </submittedName>
</protein>
<dbReference type="NCBIfam" id="TIGR04183">
    <property type="entry name" value="Por_Secre_tail"/>
    <property type="match status" value="1"/>
</dbReference>
<feature type="domain" description="Rhamnogalacturonan lyase family 11 C-terminal" evidence="5">
    <location>
        <begin position="123"/>
        <end position="611"/>
    </location>
</feature>
<dbReference type="InterPro" id="IPR034641">
    <property type="entry name" value="RGL11"/>
</dbReference>
<dbReference type="Pfam" id="PF21348">
    <property type="entry name" value="RGL11_C"/>
    <property type="match status" value="1"/>
</dbReference>